<keyword evidence="1" id="KW-0812">Transmembrane</keyword>
<evidence type="ECO:0000259" key="2">
    <source>
        <dbReference type="Pfam" id="PF13946"/>
    </source>
</evidence>
<proteinExistence type="predicted"/>
<feature type="transmembrane region" description="Helical" evidence="1">
    <location>
        <begin position="44"/>
        <end position="64"/>
    </location>
</feature>
<evidence type="ECO:0000313" key="4">
    <source>
        <dbReference type="Proteomes" id="UP000054166"/>
    </source>
</evidence>
<dbReference type="InParanoid" id="A0A0C3GA71"/>
<dbReference type="OrthoDB" id="2912881at2759"/>
<reference evidence="3 4" key="1">
    <citation type="submission" date="2014-04" db="EMBL/GenBank/DDBJ databases">
        <authorList>
            <consortium name="DOE Joint Genome Institute"/>
            <person name="Kuo A."/>
            <person name="Tarkka M."/>
            <person name="Buscot F."/>
            <person name="Kohler A."/>
            <person name="Nagy L.G."/>
            <person name="Floudas D."/>
            <person name="Copeland A."/>
            <person name="Barry K.W."/>
            <person name="Cichocki N."/>
            <person name="Veneault-Fourrey C."/>
            <person name="LaButti K."/>
            <person name="Lindquist E.A."/>
            <person name="Lipzen A."/>
            <person name="Lundell T."/>
            <person name="Morin E."/>
            <person name="Murat C."/>
            <person name="Sun H."/>
            <person name="Tunlid A."/>
            <person name="Henrissat B."/>
            <person name="Grigoriev I.V."/>
            <person name="Hibbett D.S."/>
            <person name="Martin F."/>
            <person name="Nordberg H.P."/>
            <person name="Cantor M.N."/>
            <person name="Hua S.X."/>
        </authorList>
    </citation>
    <scope>NUCLEOTIDE SEQUENCE [LARGE SCALE GENOMIC DNA]</scope>
    <source>
        <strain evidence="3 4">F 1598</strain>
    </source>
</reference>
<organism evidence="3 4">
    <name type="scientific">Piloderma croceum (strain F 1598)</name>
    <dbReference type="NCBI Taxonomy" id="765440"/>
    <lineage>
        <taxon>Eukaryota</taxon>
        <taxon>Fungi</taxon>
        <taxon>Dikarya</taxon>
        <taxon>Basidiomycota</taxon>
        <taxon>Agaricomycotina</taxon>
        <taxon>Agaricomycetes</taxon>
        <taxon>Agaricomycetidae</taxon>
        <taxon>Atheliales</taxon>
        <taxon>Atheliaceae</taxon>
        <taxon>Piloderma</taxon>
    </lineage>
</organism>
<dbReference type="AlphaFoldDB" id="A0A0C3GA71"/>
<accession>A0A0C3GA71</accession>
<dbReference type="Gene3D" id="1.10.3130.20">
    <property type="entry name" value="Phycobilisome linker domain"/>
    <property type="match status" value="1"/>
</dbReference>
<keyword evidence="4" id="KW-1185">Reference proteome</keyword>
<dbReference type="InterPro" id="IPR025282">
    <property type="entry name" value="DUF4214"/>
</dbReference>
<gene>
    <name evidence="3" type="ORF">PILCRDRAFT_815052</name>
</gene>
<reference evidence="4" key="2">
    <citation type="submission" date="2015-01" db="EMBL/GenBank/DDBJ databases">
        <title>Evolutionary Origins and Diversification of the Mycorrhizal Mutualists.</title>
        <authorList>
            <consortium name="DOE Joint Genome Institute"/>
            <consortium name="Mycorrhizal Genomics Consortium"/>
            <person name="Kohler A."/>
            <person name="Kuo A."/>
            <person name="Nagy L.G."/>
            <person name="Floudas D."/>
            <person name="Copeland A."/>
            <person name="Barry K.W."/>
            <person name="Cichocki N."/>
            <person name="Veneault-Fourrey C."/>
            <person name="LaButti K."/>
            <person name="Lindquist E.A."/>
            <person name="Lipzen A."/>
            <person name="Lundell T."/>
            <person name="Morin E."/>
            <person name="Murat C."/>
            <person name="Riley R."/>
            <person name="Ohm R."/>
            <person name="Sun H."/>
            <person name="Tunlid A."/>
            <person name="Henrissat B."/>
            <person name="Grigoriev I.V."/>
            <person name="Hibbett D.S."/>
            <person name="Martin F."/>
        </authorList>
    </citation>
    <scope>NUCLEOTIDE SEQUENCE [LARGE SCALE GENOMIC DNA]</scope>
    <source>
        <strain evidence="4">F 1598</strain>
    </source>
</reference>
<keyword evidence="1" id="KW-1133">Transmembrane helix</keyword>
<protein>
    <recommendedName>
        <fullName evidence="2">DUF4214 domain-containing protein</fullName>
    </recommendedName>
</protein>
<feature type="domain" description="DUF4214" evidence="2">
    <location>
        <begin position="97"/>
        <end position="145"/>
    </location>
</feature>
<keyword evidence="1" id="KW-0472">Membrane</keyword>
<evidence type="ECO:0000313" key="3">
    <source>
        <dbReference type="EMBL" id="KIM87526.1"/>
    </source>
</evidence>
<dbReference type="HOGENOM" id="CLU_1732168_0_0_1"/>
<sequence>MVLNNVDARGNTSNYVRGNQFNIFHPVPVVDAAYDSTKRAVKSIYIYIPYILLLLGAVWAVFIARTQAVNRVHVTPRCQPAPPVEQEVHHHPTCGIQDFVRTLYKNILDRDAESQEVIDEWTQRIHSSGVAHVVGDFFMSPEYRAKSMSTC</sequence>
<dbReference type="Pfam" id="PF13946">
    <property type="entry name" value="DUF4214"/>
    <property type="match status" value="1"/>
</dbReference>
<name>A0A0C3GA71_PILCF</name>
<dbReference type="EMBL" id="KN832979">
    <property type="protein sequence ID" value="KIM87526.1"/>
    <property type="molecule type" value="Genomic_DNA"/>
</dbReference>
<dbReference type="Proteomes" id="UP000054166">
    <property type="component" value="Unassembled WGS sequence"/>
</dbReference>
<evidence type="ECO:0000256" key="1">
    <source>
        <dbReference type="SAM" id="Phobius"/>
    </source>
</evidence>
<dbReference type="InterPro" id="IPR038255">
    <property type="entry name" value="PBS_linker_sf"/>
</dbReference>